<feature type="region of interest" description="Disordered" evidence="1">
    <location>
        <begin position="124"/>
        <end position="187"/>
    </location>
</feature>
<feature type="region of interest" description="Disordered" evidence="1">
    <location>
        <begin position="84"/>
        <end position="105"/>
    </location>
</feature>
<reference evidence="3 4" key="1">
    <citation type="journal article" date="2012" name="Genome Biol.">
        <title>Genome and low-iron response of an oceanic diatom adapted to chronic iron limitation.</title>
        <authorList>
            <person name="Lommer M."/>
            <person name="Specht M."/>
            <person name="Roy A.S."/>
            <person name="Kraemer L."/>
            <person name="Andreson R."/>
            <person name="Gutowska M.A."/>
            <person name="Wolf J."/>
            <person name="Bergner S.V."/>
            <person name="Schilhabel M.B."/>
            <person name="Klostermeier U.C."/>
            <person name="Beiko R.G."/>
            <person name="Rosenstiel P."/>
            <person name="Hippler M."/>
            <person name="Laroche J."/>
        </authorList>
    </citation>
    <scope>NUCLEOTIDE SEQUENCE [LARGE SCALE GENOMIC DNA]</scope>
    <source>
        <strain evidence="3 4">CCMP1005</strain>
    </source>
</reference>
<proteinExistence type="predicted"/>
<name>K0SUQ5_THAOC</name>
<sequence>MLAADADGSGGLSGSEFASFLGGIEEPPYLKEYFGGLLADGKGYGDLPWVFQVAFVGLACRCQDLGMGDGCCASDGAEVPLAGLAPPVNTTNSTDSANSTEPTGVEKGYRADLCAQVAYSLDKAVDTPSPTPPPTASPTNSPTAGPTASPAGTTASPVAAPGKAKAGPSPGAVLRVTGSTADRSSSDGIVYYVNAEDVTEKVQENKVLVDLGAGLASLAADALP</sequence>
<feature type="non-terminal residue" evidence="3">
    <location>
        <position position="224"/>
    </location>
</feature>
<evidence type="ECO:0000313" key="3">
    <source>
        <dbReference type="EMBL" id="EJK64716.1"/>
    </source>
</evidence>
<keyword evidence="4" id="KW-1185">Reference proteome</keyword>
<feature type="compositionally biased region" description="Low complexity" evidence="1">
    <location>
        <begin position="89"/>
        <end position="100"/>
    </location>
</feature>
<dbReference type="Proteomes" id="UP000266841">
    <property type="component" value="Unassembled WGS sequence"/>
</dbReference>
<accession>K0SUQ5</accession>
<evidence type="ECO:0000313" key="4">
    <source>
        <dbReference type="Proteomes" id="UP000266841"/>
    </source>
</evidence>
<evidence type="ECO:0000256" key="1">
    <source>
        <dbReference type="SAM" id="MobiDB-lite"/>
    </source>
</evidence>
<gene>
    <name evidence="3" type="ORF">THAOC_14521</name>
</gene>
<dbReference type="InterPro" id="IPR002048">
    <property type="entry name" value="EF_hand_dom"/>
</dbReference>
<dbReference type="GO" id="GO:0005509">
    <property type="term" value="F:calcium ion binding"/>
    <property type="evidence" value="ECO:0007669"/>
    <property type="project" value="InterPro"/>
</dbReference>
<dbReference type="EMBL" id="AGNL01016959">
    <property type="protein sequence ID" value="EJK64716.1"/>
    <property type="molecule type" value="Genomic_DNA"/>
</dbReference>
<dbReference type="AlphaFoldDB" id="K0SUQ5"/>
<feature type="compositionally biased region" description="Polar residues" evidence="1">
    <location>
        <begin position="177"/>
        <end position="187"/>
    </location>
</feature>
<organism evidence="3 4">
    <name type="scientific">Thalassiosira oceanica</name>
    <name type="common">Marine diatom</name>
    <dbReference type="NCBI Taxonomy" id="159749"/>
    <lineage>
        <taxon>Eukaryota</taxon>
        <taxon>Sar</taxon>
        <taxon>Stramenopiles</taxon>
        <taxon>Ochrophyta</taxon>
        <taxon>Bacillariophyta</taxon>
        <taxon>Coscinodiscophyceae</taxon>
        <taxon>Thalassiosirophycidae</taxon>
        <taxon>Thalassiosirales</taxon>
        <taxon>Thalassiosiraceae</taxon>
        <taxon>Thalassiosira</taxon>
    </lineage>
</organism>
<comment type="caution">
    <text evidence="3">The sequence shown here is derived from an EMBL/GenBank/DDBJ whole genome shotgun (WGS) entry which is preliminary data.</text>
</comment>
<feature type="compositionally biased region" description="Low complexity" evidence="1">
    <location>
        <begin position="137"/>
        <end position="173"/>
    </location>
</feature>
<evidence type="ECO:0000259" key="2">
    <source>
        <dbReference type="PROSITE" id="PS50222"/>
    </source>
</evidence>
<feature type="domain" description="EF-hand" evidence="2">
    <location>
        <begin position="1"/>
        <end position="27"/>
    </location>
</feature>
<protein>
    <recommendedName>
        <fullName evidence="2">EF-hand domain-containing protein</fullName>
    </recommendedName>
</protein>
<dbReference type="PROSITE" id="PS50222">
    <property type="entry name" value="EF_HAND_2"/>
    <property type="match status" value="1"/>
</dbReference>